<accession>A0A8J6LDD9</accession>
<evidence type="ECO:0000256" key="2">
    <source>
        <dbReference type="ARBA" id="ARBA00022729"/>
    </source>
</evidence>
<keyword evidence="3" id="KW-0677">Repeat</keyword>
<dbReference type="CDD" id="cd00190">
    <property type="entry name" value="Tryp_SPc"/>
    <property type="match status" value="2"/>
</dbReference>
<evidence type="ECO:0000256" key="5">
    <source>
        <dbReference type="ARBA" id="ARBA00023180"/>
    </source>
</evidence>
<dbReference type="SUPFAM" id="SSF50494">
    <property type="entry name" value="Trypsin-like serine proteases"/>
    <property type="match status" value="2"/>
</dbReference>
<gene>
    <name evidence="11" type="ORF">GEV33_013957</name>
</gene>
<feature type="domain" description="Peptidase S1" evidence="10">
    <location>
        <begin position="13"/>
        <end position="249"/>
    </location>
</feature>
<dbReference type="EMBL" id="JABDTM020028495">
    <property type="protein sequence ID" value="KAH0808836.1"/>
    <property type="molecule type" value="Genomic_DNA"/>
</dbReference>
<dbReference type="PRINTS" id="PR00722">
    <property type="entry name" value="CHYMOTRYPSIN"/>
</dbReference>
<dbReference type="PROSITE" id="PS51450">
    <property type="entry name" value="LRR"/>
    <property type="match status" value="13"/>
</dbReference>
<dbReference type="SMART" id="SM00369">
    <property type="entry name" value="LRR_TYP"/>
    <property type="match status" value="30"/>
</dbReference>
<dbReference type="InterPro" id="IPR043504">
    <property type="entry name" value="Peptidase_S1_PA_chymotrypsin"/>
</dbReference>
<keyword evidence="1" id="KW-0433">Leucine-rich repeat</keyword>
<dbReference type="FunFam" id="2.40.10.10:FF:000068">
    <property type="entry name" value="transmembrane protease serine 2"/>
    <property type="match status" value="2"/>
</dbReference>
<dbReference type="SUPFAM" id="SSF52058">
    <property type="entry name" value="L domain-like"/>
    <property type="match status" value="6"/>
</dbReference>
<evidence type="ECO:0000313" key="12">
    <source>
        <dbReference type="Proteomes" id="UP000719412"/>
    </source>
</evidence>
<evidence type="ECO:0000259" key="10">
    <source>
        <dbReference type="PROSITE" id="PS50240"/>
    </source>
</evidence>
<evidence type="ECO:0000256" key="7">
    <source>
        <dbReference type="SAM" id="Phobius"/>
    </source>
</evidence>
<dbReference type="InterPro" id="IPR001611">
    <property type="entry name" value="Leu-rich_rpt"/>
</dbReference>
<dbReference type="SMART" id="SM00020">
    <property type="entry name" value="Tryp_SPc"/>
    <property type="match status" value="2"/>
</dbReference>
<dbReference type="Pfam" id="PF00089">
    <property type="entry name" value="Trypsin"/>
    <property type="match status" value="2"/>
</dbReference>
<proteinExistence type="predicted"/>
<organism evidence="11 12">
    <name type="scientific">Tenebrio molitor</name>
    <name type="common">Yellow mealworm beetle</name>
    <dbReference type="NCBI Taxonomy" id="7067"/>
    <lineage>
        <taxon>Eukaryota</taxon>
        <taxon>Metazoa</taxon>
        <taxon>Ecdysozoa</taxon>
        <taxon>Arthropoda</taxon>
        <taxon>Hexapoda</taxon>
        <taxon>Insecta</taxon>
        <taxon>Pterygota</taxon>
        <taxon>Neoptera</taxon>
        <taxon>Endopterygota</taxon>
        <taxon>Coleoptera</taxon>
        <taxon>Polyphaga</taxon>
        <taxon>Cucujiformia</taxon>
        <taxon>Tenebrionidae</taxon>
        <taxon>Tenebrio</taxon>
    </lineage>
</organism>
<comment type="caution">
    <text evidence="6">Lacks conserved residue(s) required for the propagation of feature annotation.</text>
</comment>
<evidence type="ECO:0000256" key="1">
    <source>
        <dbReference type="ARBA" id="ARBA00022614"/>
    </source>
</evidence>
<dbReference type="InterPro" id="IPR050328">
    <property type="entry name" value="Dev_Immune_Receptor"/>
</dbReference>
<evidence type="ECO:0000259" key="9">
    <source>
        <dbReference type="PROSITE" id="PS01180"/>
    </source>
</evidence>
<evidence type="ECO:0000256" key="4">
    <source>
        <dbReference type="ARBA" id="ARBA00023157"/>
    </source>
</evidence>
<protein>
    <submittedName>
        <fullName evidence="11">Uncharacterized protein</fullName>
    </submittedName>
</protein>
<dbReference type="FunFam" id="3.80.10.10:FF:001164">
    <property type="entry name" value="GH01279p"/>
    <property type="match status" value="2"/>
</dbReference>
<dbReference type="InterPro" id="IPR003591">
    <property type="entry name" value="Leu-rich_rpt_typical-subtyp"/>
</dbReference>
<keyword evidence="2 8" id="KW-0732">Signal</keyword>
<dbReference type="InterPro" id="IPR018114">
    <property type="entry name" value="TRYPSIN_HIS"/>
</dbReference>
<evidence type="ECO:0000256" key="8">
    <source>
        <dbReference type="SAM" id="SignalP"/>
    </source>
</evidence>
<evidence type="ECO:0000256" key="6">
    <source>
        <dbReference type="PROSITE-ProRule" id="PRU00059"/>
    </source>
</evidence>
<comment type="caution">
    <text evidence="11">The sequence shown here is derived from an EMBL/GenBank/DDBJ whole genome shotgun (WGS) entry which is preliminary data.</text>
</comment>
<feature type="transmembrane region" description="Helical" evidence="7">
    <location>
        <begin position="2749"/>
        <end position="2769"/>
    </location>
</feature>
<dbReference type="InterPro" id="IPR009003">
    <property type="entry name" value="Peptidase_S1_PA"/>
</dbReference>
<dbReference type="Pfam" id="PF26080">
    <property type="entry name" value="CUB_animal"/>
    <property type="match status" value="1"/>
</dbReference>
<dbReference type="PROSITE" id="PS01180">
    <property type="entry name" value="CUB"/>
    <property type="match status" value="1"/>
</dbReference>
<keyword evidence="12" id="KW-1185">Reference proteome</keyword>
<dbReference type="PANTHER" id="PTHR24373:SF275">
    <property type="entry name" value="TIR DOMAIN-CONTAINING PROTEIN"/>
    <property type="match status" value="1"/>
</dbReference>
<dbReference type="Pfam" id="PF13855">
    <property type="entry name" value="LRR_8"/>
    <property type="match status" value="8"/>
</dbReference>
<dbReference type="InterPro" id="IPR001314">
    <property type="entry name" value="Peptidase_S1A"/>
</dbReference>
<keyword evidence="7" id="KW-0812">Transmembrane</keyword>
<feature type="domain" description="CUB" evidence="9">
    <location>
        <begin position="789"/>
        <end position="947"/>
    </location>
</feature>
<feature type="domain" description="Peptidase S1" evidence="10">
    <location>
        <begin position="309"/>
        <end position="537"/>
    </location>
</feature>
<dbReference type="FunFam" id="3.80.10.10:FF:000770">
    <property type="entry name" value="Uncharacterized protein"/>
    <property type="match status" value="1"/>
</dbReference>
<dbReference type="SMART" id="SM00365">
    <property type="entry name" value="LRR_SD22"/>
    <property type="match status" value="17"/>
</dbReference>
<dbReference type="InterPro" id="IPR000859">
    <property type="entry name" value="CUB_dom"/>
</dbReference>
<dbReference type="PROSITE" id="PS00134">
    <property type="entry name" value="TRYPSIN_HIS"/>
    <property type="match status" value="1"/>
</dbReference>
<reference evidence="11" key="1">
    <citation type="journal article" date="2020" name="J Insects Food Feed">
        <title>The yellow mealworm (Tenebrio molitor) genome: a resource for the emerging insects as food and feed industry.</title>
        <authorList>
            <person name="Eriksson T."/>
            <person name="Andere A."/>
            <person name="Kelstrup H."/>
            <person name="Emery V."/>
            <person name="Picard C."/>
        </authorList>
    </citation>
    <scope>NUCLEOTIDE SEQUENCE</scope>
    <source>
        <strain evidence="11">Stoneville</strain>
        <tissue evidence="11">Whole head</tissue>
    </source>
</reference>
<dbReference type="InterPro" id="IPR032675">
    <property type="entry name" value="LRR_dom_sf"/>
</dbReference>
<name>A0A8J6LDD9_TENMO</name>
<dbReference type="InterPro" id="IPR058698">
    <property type="entry name" value="CUB_metazoa"/>
</dbReference>
<dbReference type="Gene3D" id="3.80.10.10">
    <property type="entry name" value="Ribonuclease Inhibitor"/>
    <property type="match status" value="7"/>
</dbReference>
<dbReference type="Proteomes" id="UP000719412">
    <property type="component" value="Unassembled WGS sequence"/>
</dbReference>
<dbReference type="Gene3D" id="2.40.10.10">
    <property type="entry name" value="Trypsin-like serine proteases"/>
    <property type="match status" value="3"/>
</dbReference>
<dbReference type="InterPro" id="IPR001254">
    <property type="entry name" value="Trypsin_dom"/>
</dbReference>
<evidence type="ECO:0000256" key="3">
    <source>
        <dbReference type="ARBA" id="ARBA00022737"/>
    </source>
</evidence>
<dbReference type="PANTHER" id="PTHR24373">
    <property type="entry name" value="SLIT RELATED LEUCINE-RICH REPEAT NEURONAL PROTEIN"/>
    <property type="match status" value="1"/>
</dbReference>
<dbReference type="SMART" id="SM00364">
    <property type="entry name" value="LRR_BAC"/>
    <property type="match status" value="5"/>
</dbReference>
<feature type="chain" id="PRO_5035207778" evidence="8">
    <location>
        <begin position="17"/>
        <end position="2780"/>
    </location>
</feature>
<dbReference type="GO" id="GO:0006508">
    <property type="term" value="P:proteolysis"/>
    <property type="evidence" value="ECO:0007669"/>
    <property type="project" value="InterPro"/>
</dbReference>
<keyword evidence="7" id="KW-1133">Transmembrane helix</keyword>
<reference evidence="11" key="2">
    <citation type="submission" date="2021-08" db="EMBL/GenBank/DDBJ databases">
        <authorList>
            <person name="Eriksson T."/>
        </authorList>
    </citation>
    <scope>NUCLEOTIDE SEQUENCE</scope>
    <source>
        <strain evidence="11">Stoneville</strain>
        <tissue evidence="11">Whole head</tissue>
    </source>
</reference>
<dbReference type="PROSITE" id="PS50240">
    <property type="entry name" value="TRYPSIN_DOM"/>
    <property type="match status" value="2"/>
</dbReference>
<feature type="signal peptide" evidence="8">
    <location>
        <begin position="1"/>
        <end position="16"/>
    </location>
</feature>
<keyword evidence="4" id="KW-1015">Disulfide bond</keyword>
<sequence length="2780" mass="313406">MSILLSLLILIITVNGEIEIQRKLFQAQQATIGQFPYVVALKMIIGAHFCTGSIIGEQWILTAAHCLNVMYSPPENFTVIAGTIRLTRKKMEGYAVDNVVVNPGYIRDEEQGNIGDIGLVKIKEKFHFSKLVEPIQLGLLHDSGSMIAVGWGRVSRTSRSPVLRYVEMVNVQNSPVCVNDEFRICAKSVTGRSAAVLCSGDSGGPLVDTTTGKLVGVNSVSWAQCEGGPHPDGFIRMEAHDTWIKSYVKDAGFAHYITSWYEHRSRITDKANAGSVFTPQYLPPSFRTHHHRTHPELPVRVAQKAMETLSSSRKIDSYATPDEFPYAVSIKVRGQHTCGGAIIDYRWVLTAASCFARSEVRSPNQILVMAGTIDLNGMGGSLHSVDKLFVHQNYTKQFQADVQGDIALLRLAKRFSYDSNIQPIKLGTVYDGAKAVVVGWGSESNEYPVASQILKSVKMMVIPGDAACQTDATRVCAAAQTGTGTCMGDSGAPLVDVDSGKLLGIFSLGVQRGCGLGLADIFTKVEPYAKWIDYPPKYPQNKRLSVTGLDVDTTLQSVPVDSQRHATFAALCNLDNGASTTMLLVTIMVLPIVYAGDVIHFDWDPIPVSHDNYYDRMDDAKDLIKLAPESDNLESEYGVFVDRPKFQTQRNKTLRDKIAGKLTYIQKIPKDPESTVGGTRDRVNVLLKNYLTKLYAKKFDNRKVKPPHEGKIFDDSLWQLKNKTKTFTNKFLSLFHIVQFSNSQCLSSGTGGEYLGTCYHQTECSSMNGTSVGACAEGYGVCCVFRYSCGSSSSHNCTYFESPGYPDYDPPGSMVLPPSSSTMPPVTTPLPTPDPRLKYYYKLRRWSRQADSTLACTINIYKQSDDIQQMRIDFIDLELKGPTDGNCETERLVITGQNVNSQIPDICGYNTGQHVYVDVSTLTGPLQLSVLSTMSERKRYKIRICQIAASCTSSNNCLQYYTGVTGMVSSFNYDQAALINRSEPGYFNNLNYAICIRREAGYCSITYTNSPGGLEYPFQLRNLDDDGESTVPPGQAGAEIFNCPDDYIVIGGIRLCGDKFNDGSLIEDFTMNAPVTDTSAGPIVIPVRTDESVTGLGVLDACSESLVYDENEIVETTTSRDEYNEYDENTLTIPSKGKVLYGTITCYYIFSVEQFYYSYQDKPYDQYLKIEKSTLPTLKQSAFVRFSTITKLYLSSLGIETILPGAFNGLTAIKELYLDHNELSELSKGVYNSLHRLEVLTLNDNKIQKIESLAFMGADNLVELCLRNNKITTIEDEMLKTQKRMKYLDLSGNPLVQFSLKGLSHVDTLNVNSTQLSEIDEDLSSLRVKWMNLSSSQFTTVNFSTFPELDELYLSHNQIESLANCQVLDAIDVRLDNNRIKTINETFRDISRFYIRHNELEVLRDSLFNKSNSLLVADFGFNKISTVEKFAFRNLTSLDLLDLQHNAISRIDPVLFRDLHHLTLLDLSNNLITEFQYGTFDSLSNLRILNISDNRLVSLHQYTFGSLLNLQNLHFDNNQISTVNVDDLTYHLPSLRVVSLDNNPWRCKDLVIVRNSFRKSKVVISSGESYDVENFHGIACQNDNSVSTVTPDSKIERFFNEDFGNSTFYRYFDKDFAHSRFFKFFENFHDTEHLNETQVEKFTAYSGPSTHSCCYAFWILFYGRFFEEEKQIKMQQFLIIILLLGGTFGCLEELDETLTITCSNIHSIQEISYKYKTQTYDQFLQITNSRITTLHPNELSRFSTIVKLFLRQLHIREVLPGAFDGLSTLKELYLDGNELTVVKKGVFNSLQVLEVLNLGNNQILRFEQMALAGASSLAKLDLRNNNISSIDSDFFNKMTILIYLDLSGNPLEKLPMKDLTHINTLNLQQTAIKRLDEDLSQNNLTLGVFNLSSNHISRVDFSLFPSAYTLDLSRCNVALMENCQDLDSVYLYLAENRITTIQGGFKGLRHLDLRDNRLRSVTNSLLRQSPQITHVDLAYNSIATIEKKAFENLTQLVFLDLSCNDITSLDLALFKDLTNLRVLNVSRNNIKQIKFGTFNQLAKLITLDISHNYLTEMDPYTFKSLSDLEYLNFDNNRISSFRSNEFNNNLPSLETISFRGNLWRCKELIRMTSFFKSLKINVIAGTTFNSDNHRGIPCSQEKHLNYSDSSGKLPAADLQKIINEAVKDSDLARFLNEDFDKSNFAEFFQKEYKETGFFQFLKEFREARMITIVICLLCLLLPLQTSACEFFPLDETRSYSITICSNVSSLLELSPPQEPQNFEHFVEISQSNLDSIPASAFVKFGTCSKLFLTQNHVKTIQKGAFEGLTELRELLLDQNELSEVPSEVYTSLTQLEVLNLANNKIEKVHKLAFAGLESLVEINLENNKIGRVDGGVFASQKQLQLLDLSGNPLKEFDGEGLSSLSALILSETELSRFDNDWSKLKMQILNLSSSKLERVDFSRFPQAEKIYLSNNEIQAVTNLDKLEASFVSLDNNQITTINGTFADVSLVNLQHNKLEVLSNSLFSESASVFSLDLSFNSISTIERDTFRGLDKLEILHLEYNNISTLDPKLFADLMELKYLDLSHNNIQSLQFGTFNNLIQLKVLNISDNKLTSLQENGLLAVISLEEIVFHNNQISTLDVETLLQFKGRLRIISLNNNSWNCQEVANTYVKLVANRSLDFPGLSEEGENFYGIACTSKKKSEWEDSDMGRFFNEDFKKSKFFQYFESEYRNSDFFKFLDGYKSSKKSVPEKLVSPEQSVTNVSSNVIVFGVAMQVVIAVLLLLNLLRKRQKVRRYQA</sequence>
<dbReference type="GO" id="GO:0004252">
    <property type="term" value="F:serine-type endopeptidase activity"/>
    <property type="evidence" value="ECO:0007669"/>
    <property type="project" value="InterPro"/>
</dbReference>
<keyword evidence="5" id="KW-0325">Glycoprotein</keyword>
<evidence type="ECO:0000313" key="11">
    <source>
        <dbReference type="EMBL" id="KAH0808836.1"/>
    </source>
</evidence>
<keyword evidence="7" id="KW-0472">Membrane</keyword>